<feature type="active site" description="Proton donor" evidence="8">
    <location>
        <position position="70"/>
    </location>
</feature>
<dbReference type="PANTHER" id="PTHR11079:SF202">
    <property type="entry name" value="TRNA-SPECIFIC ADENOSINE DEAMINASE"/>
    <property type="match status" value="1"/>
</dbReference>
<dbReference type="GO" id="GO:0052717">
    <property type="term" value="F:tRNA-specific adenosine-34 deaminase activity"/>
    <property type="evidence" value="ECO:0007669"/>
    <property type="project" value="UniProtKB-UniRule"/>
</dbReference>
<keyword evidence="3 8" id="KW-0819">tRNA processing</keyword>
<sequence length="163" mass="17712">MTEEQQPDPGPDPVRDRWRAPMRLALDEAARAAEAGDVPVGAVLLAPDGSLLAAGHNEREATGDPTAHAEVLAIRRAARELGEWRLTGCTLVVTLEPCTMCAGALVQSRVERVVYGALDEKAGAAGSLWDVVRDRRLNHRPEVIHGVLERECSAQLTAFFRDR</sequence>
<comment type="catalytic activity">
    <reaction evidence="7 8">
        <text>adenosine(34) in tRNA + H2O + H(+) = inosine(34) in tRNA + NH4(+)</text>
        <dbReference type="Rhea" id="RHEA:43168"/>
        <dbReference type="Rhea" id="RHEA-COMP:10373"/>
        <dbReference type="Rhea" id="RHEA-COMP:10374"/>
        <dbReference type="ChEBI" id="CHEBI:15377"/>
        <dbReference type="ChEBI" id="CHEBI:15378"/>
        <dbReference type="ChEBI" id="CHEBI:28938"/>
        <dbReference type="ChEBI" id="CHEBI:74411"/>
        <dbReference type="ChEBI" id="CHEBI:82852"/>
        <dbReference type="EC" id="3.5.4.33"/>
    </reaction>
</comment>
<feature type="binding site" evidence="8">
    <location>
        <position position="68"/>
    </location>
    <ligand>
        <name>Zn(2+)</name>
        <dbReference type="ChEBI" id="CHEBI:29105"/>
        <note>catalytic</note>
    </ligand>
</feature>
<dbReference type="HAMAP" id="MF_00972">
    <property type="entry name" value="tRNA_aden_deaminase"/>
    <property type="match status" value="1"/>
</dbReference>
<comment type="similarity">
    <text evidence="1">Belongs to the cytidine and deoxycytidylate deaminase family. ADAT2 subfamily.</text>
</comment>
<accession>A0A1E5PJ08</accession>
<comment type="subunit">
    <text evidence="2 8">Homodimer.</text>
</comment>
<evidence type="ECO:0000256" key="8">
    <source>
        <dbReference type="HAMAP-Rule" id="MF_00972"/>
    </source>
</evidence>
<evidence type="ECO:0000256" key="2">
    <source>
        <dbReference type="ARBA" id="ARBA00011738"/>
    </source>
</evidence>
<dbReference type="InterPro" id="IPR028883">
    <property type="entry name" value="tRNA_aden_deaminase"/>
</dbReference>
<evidence type="ECO:0000313" key="11">
    <source>
        <dbReference type="Proteomes" id="UP000095759"/>
    </source>
</evidence>
<organism evidence="10 11">
    <name type="scientific">Streptomyces agglomeratus</name>
    <dbReference type="NCBI Taxonomy" id="285458"/>
    <lineage>
        <taxon>Bacteria</taxon>
        <taxon>Bacillati</taxon>
        <taxon>Actinomycetota</taxon>
        <taxon>Actinomycetes</taxon>
        <taxon>Kitasatosporales</taxon>
        <taxon>Streptomycetaceae</taxon>
        <taxon>Streptomyces</taxon>
    </lineage>
</organism>
<dbReference type="CDD" id="cd01285">
    <property type="entry name" value="nucleoside_deaminase"/>
    <property type="match status" value="1"/>
</dbReference>
<feature type="binding site" evidence="8">
    <location>
        <position position="101"/>
    </location>
    <ligand>
        <name>Zn(2+)</name>
        <dbReference type="ChEBI" id="CHEBI:29105"/>
        <note>catalytic</note>
    </ligand>
</feature>
<keyword evidence="5 8" id="KW-0378">Hydrolase</keyword>
<comment type="function">
    <text evidence="8">Catalyzes the deamination of adenosine to inosine at the wobble position 34 of tRNA(Arg2).</text>
</comment>
<evidence type="ECO:0000256" key="4">
    <source>
        <dbReference type="ARBA" id="ARBA00022723"/>
    </source>
</evidence>
<protein>
    <recommendedName>
        <fullName evidence="8">tRNA-specific adenosine deaminase</fullName>
        <ecNumber evidence="8">3.5.4.33</ecNumber>
    </recommendedName>
</protein>
<comment type="cofactor">
    <cofactor evidence="8">
        <name>Zn(2+)</name>
        <dbReference type="ChEBI" id="CHEBI:29105"/>
    </cofactor>
    <text evidence="8">Binds 1 zinc ion per subunit.</text>
</comment>
<name>A0A1E5PJ08_9ACTN</name>
<dbReference type="AlphaFoldDB" id="A0A1E5PJ08"/>
<dbReference type="Proteomes" id="UP000095759">
    <property type="component" value="Unassembled WGS sequence"/>
</dbReference>
<dbReference type="InterPro" id="IPR002125">
    <property type="entry name" value="CMP_dCMP_dom"/>
</dbReference>
<dbReference type="Pfam" id="PF00383">
    <property type="entry name" value="dCMP_cyt_deam_1"/>
    <property type="match status" value="1"/>
</dbReference>
<feature type="domain" description="CMP/dCMP-type deaminase" evidence="9">
    <location>
        <begin position="16"/>
        <end position="128"/>
    </location>
</feature>
<evidence type="ECO:0000256" key="5">
    <source>
        <dbReference type="ARBA" id="ARBA00022801"/>
    </source>
</evidence>
<dbReference type="NCBIfam" id="NF008113">
    <property type="entry name" value="PRK10860.1"/>
    <property type="match status" value="1"/>
</dbReference>
<comment type="caution">
    <text evidence="10">The sequence shown here is derived from an EMBL/GenBank/DDBJ whole genome shotgun (WGS) entry which is preliminary data.</text>
</comment>
<gene>
    <name evidence="8" type="primary">tadA</name>
    <name evidence="10" type="ORF">AS594_18200</name>
</gene>
<dbReference type="GO" id="GO:0002100">
    <property type="term" value="P:tRNA wobble adenosine to inosine editing"/>
    <property type="evidence" value="ECO:0007669"/>
    <property type="project" value="UniProtKB-UniRule"/>
</dbReference>
<dbReference type="PANTHER" id="PTHR11079">
    <property type="entry name" value="CYTOSINE DEAMINASE FAMILY MEMBER"/>
    <property type="match status" value="1"/>
</dbReference>
<dbReference type="EC" id="3.5.4.33" evidence="8"/>
<dbReference type="Gene3D" id="3.40.140.10">
    <property type="entry name" value="Cytidine Deaminase, domain 2"/>
    <property type="match status" value="1"/>
</dbReference>
<evidence type="ECO:0000259" key="9">
    <source>
        <dbReference type="PROSITE" id="PS51747"/>
    </source>
</evidence>
<evidence type="ECO:0000256" key="7">
    <source>
        <dbReference type="ARBA" id="ARBA00048045"/>
    </source>
</evidence>
<dbReference type="InterPro" id="IPR016193">
    <property type="entry name" value="Cytidine_deaminase-like"/>
</dbReference>
<dbReference type="GO" id="GO:0008270">
    <property type="term" value="F:zinc ion binding"/>
    <property type="evidence" value="ECO:0007669"/>
    <property type="project" value="UniProtKB-UniRule"/>
</dbReference>
<keyword evidence="4 8" id="KW-0479">Metal-binding</keyword>
<dbReference type="EMBL" id="MEHJ01000001">
    <property type="protein sequence ID" value="OEJ29519.1"/>
    <property type="molecule type" value="Genomic_DNA"/>
</dbReference>
<evidence type="ECO:0000313" key="10">
    <source>
        <dbReference type="EMBL" id="OEJ29519.1"/>
    </source>
</evidence>
<dbReference type="InterPro" id="IPR016192">
    <property type="entry name" value="APOBEC/CMP_deaminase_Zn-bd"/>
</dbReference>
<proteinExistence type="inferred from homology"/>
<evidence type="ECO:0000256" key="1">
    <source>
        <dbReference type="ARBA" id="ARBA00010669"/>
    </source>
</evidence>
<dbReference type="FunFam" id="3.40.140.10:FF:000005">
    <property type="entry name" value="tRNA-specific adenosine deaminase"/>
    <property type="match status" value="1"/>
</dbReference>
<evidence type="ECO:0000256" key="6">
    <source>
        <dbReference type="ARBA" id="ARBA00022833"/>
    </source>
</evidence>
<dbReference type="PROSITE" id="PS51747">
    <property type="entry name" value="CYT_DCMP_DEAMINASES_2"/>
    <property type="match status" value="1"/>
</dbReference>
<dbReference type="STRING" id="285458.BGM19_18845"/>
<reference evidence="10 11" key="1">
    <citation type="submission" date="2016-08" db="EMBL/GenBank/DDBJ databases">
        <title>Complete genome sequence of Streptomyces agglomeratus strain 6-3-2, a novel anti-MRSA actinomycete isolated from Wuli of Tebit, China.</title>
        <authorList>
            <person name="Chen X."/>
        </authorList>
    </citation>
    <scope>NUCLEOTIDE SEQUENCE [LARGE SCALE GENOMIC DNA]</scope>
    <source>
        <strain evidence="10 11">6-3-2</strain>
    </source>
</reference>
<dbReference type="PROSITE" id="PS00903">
    <property type="entry name" value="CYT_DCMP_DEAMINASES_1"/>
    <property type="match status" value="1"/>
</dbReference>
<dbReference type="SUPFAM" id="SSF53927">
    <property type="entry name" value="Cytidine deaminase-like"/>
    <property type="match status" value="1"/>
</dbReference>
<evidence type="ECO:0000256" key="3">
    <source>
        <dbReference type="ARBA" id="ARBA00022694"/>
    </source>
</evidence>
<keyword evidence="6 8" id="KW-0862">Zinc</keyword>
<keyword evidence="11" id="KW-1185">Reference proteome</keyword>
<feature type="binding site" evidence="8">
    <location>
        <position position="98"/>
    </location>
    <ligand>
        <name>Zn(2+)</name>
        <dbReference type="ChEBI" id="CHEBI:29105"/>
        <note>catalytic</note>
    </ligand>
</feature>